<dbReference type="InterPro" id="IPR040152">
    <property type="entry name" value="Atp25"/>
</dbReference>
<evidence type="ECO:0000256" key="6">
    <source>
        <dbReference type="ARBA" id="ARBA00023136"/>
    </source>
</evidence>
<evidence type="ECO:0000256" key="3">
    <source>
        <dbReference type="ARBA" id="ARBA00022792"/>
    </source>
</evidence>
<dbReference type="HOGENOM" id="CLU_487522_0_0_1"/>
<dbReference type="KEGG" id="ncs:NCAS_0A07890"/>
<dbReference type="GeneID" id="96900826"/>
<proteinExistence type="inferred from homology"/>
<evidence type="ECO:0000256" key="1">
    <source>
        <dbReference type="ARBA" id="ARBA00004443"/>
    </source>
</evidence>
<name>G0V799_NAUCA</name>
<organism evidence="9 10">
    <name type="scientific">Naumovozyma castellii</name>
    <name type="common">Yeast</name>
    <name type="synonym">Saccharomyces castellii</name>
    <dbReference type="NCBI Taxonomy" id="27288"/>
    <lineage>
        <taxon>Eukaryota</taxon>
        <taxon>Fungi</taxon>
        <taxon>Dikarya</taxon>
        <taxon>Ascomycota</taxon>
        <taxon>Saccharomycotina</taxon>
        <taxon>Saccharomycetes</taxon>
        <taxon>Saccharomycetales</taxon>
        <taxon>Saccharomycetaceae</taxon>
        <taxon>Naumovozyma</taxon>
    </lineage>
</organism>
<evidence type="ECO:0000256" key="7">
    <source>
        <dbReference type="RuleBase" id="RU367062"/>
    </source>
</evidence>
<gene>
    <name evidence="9" type="primary">NCAS0A07890</name>
    <name evidence="9" type="ordered locus">NCAS_0A07890</name>
</gene>
<dbReference type="InterPro" id="IPR025210">
    <property type="entry name" value="ATP25_mRNA_stabil_dom"/>
</dbReference>
<protein>
    <recommendedName>
        <fullName evidence="7">ATPase synthesis protein 25</fullName>
    </recommendedName>
</protein>
<dbReference type="GO" id="GO:0005743">
    <property type="term" value="C:mitochondrial inner membrane"/>
    <property type="evidence" value="ECO:0007669"/>
    <property type="project" value="UniProtKB-SubCell"/>
</dbReference>
<dbReference type="RefSeq" id="XP_003673728.1">
    <property type="nucleotide sequence ID" value="XM_003673680.1"/>
</dbReference>
<dbReference type="Proteomes" id="UP000001640">
    <property type="component" value="Chromosome 1"/>
</dbReference>
<evidence type="ECO:0000313" key="9">
    <source>
        <dbReference type="EMBL" id="CCC67347.1"/>
    </source>
</evidence>
<keyword evidence="4 7" id="KW-0809">Transit peptide</keyword>
<evidence type="ECO:0000259" key="8">
    <source>
        <dbReference type="Pfam" id="PF13929"/>
    </source>
</evidence>
<reference key="2">
    <citation type="submission" date="2011-08" db="EMBL/GenBank/DDBJ databases">
        <title>Genome sequence of Naumovozyma castellii.</title>
        <authorList>
            <person name="Gordon J.L."/>
            <person name="Armisen D."/>
            <person name="Proux-Wera E."/>
            <person name="OhEigeartaigh S.S."/>
            <person name="Byrne K.P."/>
            <person name="Wolfe K.H."/>
        </authorList>
    </citation>
    <scope>NUCLEOTIDE SEQUENCE</scope>
    <source>
        <strain>Type strain:CBS 4309</strain>
    </source>
</reference>
<dbReference type="GO" id="GO:0048255">
    <property type="term" value="P:mRNA stabilization"/>
    <property type="evidence" value="ECO:0007669"/>
    <property type="project" value="EnsemblFungi"/>
</dbReference>
<dbReference type="Pfam" id="PF13929">
    <property type="entry name" value="mRNA_stabil"/>
    <property type="match status" value="1"/>
</dbReference>
<comment type="similarity">
    <text evidence="2 7">Belongs to the ATP25 family.</text>
</comment>
<dbReference type="eggNOG" id="ENOG502RGZN">
    <property type="taxonomic scope" value="Eukaryota"/>
</dbReference>
<evidence type="ECO:0000256" key="2">
    <source>
        <dbReference type="ARBA" id="ARBA00010787"/>
    </source>
</evidence>
<comment type="subcellular location">
    <subcellularLocation>
        <location evidence="1 7">Mitochondrion inner membrane</location>
        <topology evidence="1 7">Peripheral membrane protein</topology>
        <orientation evidence="1 7">Matrix side</orientation>
    </subcellularLocation>
</comment>
<dbReference type="STRING" id="1064592.G0V799"/>
<dbReference type="Pfam" id="PF02410">
    <property type="entry name" value="RsfS"/>
    <property type="match status" value="1"/>
</dbReference>
<dbReference type="GO" id="GO:0033615">
    <property type="term" value="P:mitochondrial proton-transporting ATP synthase complex assembly"/>
    <property type="evidence" value="ECO:0007669"/>
    <property type="project" value="EnsemblFungi"/>
</dbReference>
<dbReference type="PANTHER" id="PTHR28087:SF1">
    <property type="entry name" value="ATPASE SYNTHESIS PROTEIN 25, MITOCHONDRIAL"/>
    <property type="match status" value="1"/>
</dbReference>
<keyword evidence="10" id="KW-1185">Reference proteome</keyword>
<dbReference type="SUPFAM" id="SSF81301">
    <property type="entry name" value="Nucleotidyltransferase"/>
    <property type="match status" value="1"/>
</dbReference>
<feature type="domain" description="ATP25 mRNA stabilisation" evidence="8">
    <location>
        <begin position="231"/>
        <end position="521"/>
    </location>
</feature>
<sequence length="538" mass="62849">MFVARNMKQAIRFNSTIKPWYLIKTPLEQKQTLEPITYPHNTPNSIKDIIVPELQNLGLTDIKIFDQRPLHKGLYILSTGKSALHCSKSFVELNKVLKDKFPNYVLQKEGIVNPNDTRKAQRRLERRNINSRSRIVDDPRGDKDSWVMIHCKADDGIFINMITEQRRQQLNLEELWAPDEEKYLYERKEEPMGEDSRNGNGEEGDILSGLRRLAYQRRHFSTTATNINDLILQERYEEANEWLQQAYHAQNSLLKLEAITEILSKVKLSLPTKMAVTNWKAFFDNNWPRDPSKLNEFSTLNGYWLIRLKFLTLLNTLDPINYDCTNFINDYFLLKKSMGCILGKKDLVPFLRTLIAQEILTKEALDKRNKIVVDTLKLFNTLETSAESNILSNTEVMSLLLQSMVEHNPPLKLDALHEVVDHICSTAPKYLSSHVIVSIVKVLIDSRDWNKLFQFWDVQIPNIKPKTDYRPWARFIELIVDSGEAPLMQKLIIEDHLLNIKRYGALINENTREQLNRLFKTIDPEATYYKELKDYLLQ</sequence>
<keyword evidence="6 7" id="KW-0472">Membrane</keyword>
<evidence type="ECO:0000313" key="10">
    <source>
        <dbReference type="Proteomes" id="UP000001640"/>
    </source>
</evidence>
<keyword evidence="3 7" id="KW-0999">Mitochondrion inner membrane</keyword>
<dbReference type="OrthoDB" id="107372at2759"/>
<accession>G0V799</accession>
<evidence type="ECO:0000256" key="4">
    <source>
        <dbReference type="ARBA" id="ARBA00022946"/>
    </source>
</evidence>
<keyword evidence="5 7" id="KW-0496">Mitochondrion</keyword>
<dbReference type="PANTHER" id="PTHR28087">
    <property type="entry name" value="ATPASE SYNTHESIS PROTEIN 25, MITOCHONDRIAL"/>
    <property type="match status" value="1"/>
</dbReference>
<dbReference type="FunCoup" id="G0V799">
    <property type="interactions" value="97"/>
</dbReference>
<dbReference type="OMA" id="SWYMIDC"/>
<dbReference type="InParanoid" id="G0V799"/>
<reference evidence="9 10" key="1">
    <citation type="journal article" date="2011" name="Proc. Natl. Acad. Sci. U.S.A.">
        <title>Evolutionary erosion of yeast sex chromosomes by mating-type switching accidents.</title>
        <authorList>
            <person name="Gordon J.L."/>
            <person name="Armisen D."/>
            <person name="Proux-Wera E."/>
            <person name="Oheigeartaigh S.S."/>
            <person name="Byrne K.P."/>
            <person name="Wolfe K.H."/>
        </authorList>
    </citation>
    <scope>NUCLEOTIDE SEQUENCE [LARGE SCALE GENOMIC DNA]</scope>
    <source>
        <strain evidence="10">ATCC 76901 / BCRC 22586 / CBS 4309 / NBRC 1992 / NRRL Y-12630</strain>
    </source>
</reference>
<dbReference type="InterPro" id="IPR043519">
    <property type="entry name" value="NT_sf"/>
</dbReference>
<dbReference type="EMBL" id="HE576752">
    <property type="protein sequence ID" value="CCC67347.1"/>
    <property type="molecule type" value="Genomic_DNA"/>
</dbReference>
<dbReference type="GO" id="GO:0140053">
    <property type="term" value="P:mitochondrial gene expression"/>
    <property type="evidence" value="ECO:0007669"/>
    <property type="project" value="UniProtKB-UniRule"/>
</dbReference>
<evidence type="ECO:0000256" key="5">
    <source>
        <dbReference type="ARBA" id="ARBA00023128"/>
    </source>
</evidence>
<dbReference type="AlphaFoldDB" id="G0V799"/>
<dbReference type="Gene3D" id="3.30.460.10">
    <property type="entry name" value="Beta Polymerase, domain 2"/>
    <property type="match status" value="1"/>
</dbReference>
<comment type="function">
    <text evidence="7">Mitochondrial mRNA stabilization factor.</text>
</comment>